<organism evidence="15 16">
    <name type="scientific">Patiria miniata</name>
    <name type="common">Bat star</name>
    <name type="synonym">Asterina miniata</name>
    <dbReference type="NCBI Taxonomy" id="46514"/>
    <lineage>
        <taxon>Eukaryota</taxon>
        <taxon>Metazoa</taxon>
        <taxon>Echinodermata</taxon>
        <taxon>Eleutherozoa</taxon>
        <taxon>Asterozoa</taxon>
        <taxon>Asteroidea</taxon>
        <taxon>Valvatacea</taxon>
        <taxon>Valvatida</taxon>
        <taxon>Asterinidae</taxon>
        <taxon>Patiria</taxon>
    </lineage>
</organism>
<dbReference type="GO" id="GO:0000978">
    <property type="term" value="F:RNA polymerase II cis-regulatory region sequence-specific DNA binding"/>
    <property type="evidence" value="ECO:0007669"/>
    <property type="project" value="TreeGrafter"/>
</dbReference>
<feature type="compositionally biased region" description="Low complexity" evidence="13">
    <location>
        <begin position="441"/>
        <end position="487"/>
    </location>
</feature>
<evidence type="ECO:0000256" key="5">
    <source>
        <dbReference type="ARBA" id="ARBA00022833"/>
    </source>
</evidence>
<keyword evidence="7" id="KW-0238">DNA-binding</keyword>
<dbReference type="RefSeq" id="XP_038075990.1">
    <property type="nucleotide sequence ID" value="XM_038220062.1"/>
</dbReference>
<keyword evidence="9" id="KW-0539">Nucleus</keyword>
<protein>
    <recommendedName>
        <fullName evidence="14">C2H2-type domain-containing protein</fullName>
    </recommendedName>
</protein>
<name>A0A914BJA5_PATMI</name>
<dbReference type="OMA" id="XXIKEEL"/>
<feature type="domain" description="C2H2-type" evidence="14">
    <location>
        <begin position="356"/>
        <end position="385"/>
    </location>
</feature>
<evidence type="ECO:0000256" key="11">
    <source>
        <dbReference type="ARBA" id="ARBA00038409"/>
    </source>
</evidence>
<feature type="compositionally biased region" description="Basic residues" evidence="13">
    <location>
        <begin position="1"/>
        <end position="10"/>
    </location>
</feature>
<dbReference type="PROSITE" id="PS00028">
    <property type="entry name" value="ZINC_FINGER_C2H2_1"/>
    <property type="match status" value="3"/>
</dbReference>
<dbReference type="GO" id="GO:0000981">
    <property type="term" value="F:DNA-binding transcription factor activity, RNA polymerase II-specific"/>
    <property type="evidence" value="ECO:0007669"/>
    <property type="project" value="TreeGrafter"/>
</dbReference>
<evidence type="ECO:0000256" key="7">
    <source>
        <dbReference type="ARBA" id="ARBA00023125"/>
    </source>
</evidence>
<keyword evidence="2" id="KW-0479">Metal-binding</keyword>
<evidence type="ECO:0000256" key="4">
    <source>
        <dbReference type="ARBA" id="ARBA00022771"/>
    </source>
</evidence>
<evidence type="ECO:0000256" key="8">
    <source>
        <dbReference type="ARBA" id="ARBA00023163"/>
    </source>
</evidence>
<sequence length="514" mass="54736">MRSSGKKRRASEKGGKEEKERVGTRDAVEAWQADADSPSLGCRLEDQPRLGTTPLAMLAATCNKIGTKTPPPSMTDVSTPQTKGFLPFKKTSSMSDLPTALADSRMPTVSASTANGFTPYSLSPAVAIHNSSLTSSTAAAAAYNEMLAHGRTSLKSSVPWTSTDSASQPAIIHKLHGTTADHLVNVCPGVPICPHPYDSWLKASSAAAASIARDSSSGSTLSWWELRGGSSWLDLHPSTAVALSSQLPKYSSYAAECAALNAAHPVFSTPSPHPFMTAPPLFTHDSLGSLVPPGCDLMSLSQMRSPFLTPSGFSGLSLSSRANRRYTGRATCDCPNCQENERLAAAGQPIRKKNVHTCHIPGCGKIYGKTSHLKAHLRWHTGERPFVCNWLFCGKRFTRSDELQRHLRTHTGEKRFACPTCNKRFMRSDHLSKHIKTHTGNTSSSSSSSSSSSTNNNSSSTAKKSAATISGSESESSPGELGSEGNPSPLPSKNTSSSSSSSSRNQHEVKMITS</sequence>
<proteinExistence type="inferred from homology"/>
<evidence type="ECO:0000256" key="10">
    <source>
        <dbReference type="ARBA" id="ARBA00037677"/>
    </source>
</evidence>
<keyword evidence="5" id="KW-0862">Zinc</keyword>
<dbReference type="FunFam" id="3.30.160.60:FF:000077">
    <property type="entry name" value="Sp8 transcription factor"/>
    <property type="match status" value="1"/>
</dbReference>
<evidence type="ECO:0000256" key="1">
    <source>
        <dbReference type="ARBA" id="ARBA00004123"/>
    </source>
</evidence>
<dbReference type="Proteomes" id="UP000887568">
    <property type="component" value="Unplaced"/>
</dbReference>
<feature type="region of interest" description="Disordered" evidence="13">
    <location>
        <begin position="435"/>
        <end position="514"/>
    </location>
</feature>
<evidence type="ECO:0000313" key="16">
    <source>
        <dbReference type="Proteomes" id="UP000887568"/>
    </source>
</evidence>
<feature type="compositionally biased region" description="Basic and acidic residues" evidence="13">
    <location>
        <begin position="11"/>
        <end position="28"/>
    </location>
</feature>
<dbReference type="EnsemblMetazoa" id="XM_038220062.1">
    <property type="protein sequence ID" value="XP_038075990.1"/>
    <property type="gene ID" value="LOC119743861"/>
</dbReference>
<dbReference type="FunFam" id="3.30.160.60:FF:000026">
    <property type="entry name" value="Transcription factor Sp3"/>
    <property type="match status" value="1"/>
</dbReference>
<evidence type="ECO:0000259" key="14">
    <source>
        <dbReference type="PROSITE" id="PS50157"/>
    </source>
</evidence>
<comment type="function">
    <text evidence="10">Transcription factor which plays a key role in limb development. Positively regulates FGF8 expression in the apical ectodermal ridge (AER) and contributes to limb outgrowth in embryos.</text>
</comment>
<keyword evidence="6" id="KW-0805">Transcription regulation</keyword>
<dbReference type="FunFam" id="3.30.160.60:FF:000014">
    <property type="entry name" value="Transcription factor Sp3"/>
    <property type="match status" value="1"/>
</dbReference>
<keyword evidence="8" id="KW-0804">Transcription</keyword>
<dbReference type="GO" id="GO:0008270">
    <property type="term" value="F:zinc ion binding"/>
    <property type="evidence" value="ECO:0007669"/>
    <property type="project" value="UniProtKB-KW"/>
</dbReference>
<comment type="subcellular location">
    <subcellularLocation>
        <location evidence="1">Nucleus</location>
    </subcellularLocation>
</comment>
<keyword evidence="4 12" id="KW-0863">Zinc-finger</keyword>
<dbReference type="PANTHER" id="PTHR23235:SF177">
    <property type="entry name" value="C2H2-TYPE DOMAIN-CONTAINING PROTEIN"/>
    <property type="match status" value="1"/>
</dbReference>
<dbReference type="CDD" id="cd22547">
    <property type="entry name" value="SP6-9-like_N"/>
    <property type="match status" value="1"/>
</dbReference>
<feature type="region of interest" description="Disordered" evidence="13">
    <location>
        <begin position="1"/>
        <end position="42"/>
    </location>
</feature>
<keyword evidence="3" id="KW-0677">Repeat</keyword>
<dbReference type="GeneID" id="119743861"/>
<evidence type="ECO:0000256" key="2">
    <source>
        <dbReference type="ARBA" id="ARBA00022723"/>
    </source>
</evidence>
<evidence type="ECO:0000313" key="15">
    <source>
        <dbReference type="EnsemblMetazoa" id="XP_038075990.1"/>
    </source>
</evidence>
<dbReference type="Pfam" id="PF00096">
    <property type="entry name" value="zf-C2H2"/>
    <property type="match status" value="3"/>
</dbReference>
<feature type="domain" description="C2H2-type" evidence="14">
    <location>
        <begin position="386"/>
        <end position="415"/>
    </location>
</feature>
<dbReference type="PROSITE" id="PS50157">
    <property type="entry name" value="ZINC_FINGER_C2H2_2"/>
    <property type="match status" value="3"/>
</dbReference>
<dbReference type="SUPFAM" id="SSF57667">
    <property type="entry name" value="beta-beta-alpha zinc fingers"/>
    <property type="match status" value="2"/>
</dbReference>
<dbReference type="Gene3D" id="3.30.160.60">
    <property type="entry name" value="Classic Zinc Finger"/>
    <property type="match status" value="3"/>
</dbReference>
<dbReference type="GO" id="GO:0005634">
    <property type="term" value="C:nucleus"/>
    <property type="evidence" value="ECO:0007669"/>
    <property type="project" value="UniProtKB-SubCell"/>
</dbReference>
<feature type="domain" description="C2H2-type" evidence="14">
    <location>
        <begin position="416"/>
        <end position="443"/>
    </location>
</feature>
<keyword evidence="16" id="KW-1185">Reference proteome</keyword>
<comment type="similarity">
    <text evidence="11">Belongs to the Sp1 C2H2-type zinc-finger protein family.</text>
</comment>
<dbReference type="SMART" id="SM00355">
    <property type="entry name" value="ZnF_C2H2"/>
    <property type="match status" value="3"/>
</dbReference>
<evidence type="ECO:0000256" key="12">
    <source>
        <dbReference type="PROSITE-ProRule" id="PRU00042"/>
    </source>
</evidence>
<feature type="compositionally biased region" description="Basic and acidic residues" evidence="13">
    <location>
        <begin position="505"/>
        <end position="514"/>
    </location>
</feature>
<reference evidence="15" key="1">
    <citation type="submission" date="2022-11" db="UniProtKB">
        <authorList>
            <consortium name="EnsemblMetazoa"/>
        </authorList>
    </citation>
    <scope>IDENTIFICATION</scope>
</reference>
<evidence type="ECO:0000256" key="13">
    <source>
        <dbReference type="SAM" id="MobiDB-lite"/>
    </source>
</evidence>
<dbReference type="AlphaFoldDB" id="A0A914BJA5"/>
<dbReference type="OrthoDB" id="6365676at2759"/>
<evidence type="ECO:0000256" key="3">
    <source>
        <dbReference type="ARBA" id="ARBA00022737"/>
    </source>
</evidence>
<evidence type="ECO:0000256" key="9">
    <source>
        <dbReference type="ARBA" id="ARBA00023242"/>
    </source>
</evidence>
<dbReference type="PANTHER" id="PTHR23235">
    <property type="entry name" value="KRUEPPEL-LIKE TRANSCRIPTION FACTOR"/>
    <property type="match status" value="1"/>
</dbReference>
<dbReference type="InterPro" id="IPR036236">
    <property type="entry name" value="Znf_C2H2_sf"/>
</dbReference>
<dbReference type="InterPro" id="IPR013087">
    <property type="entry name" value="Znf_C2H2_type"/>
</dbReference>
<evidence type="ECO:0000256" key="6">
    <source>
        <dbReference type="ARBA" id="ARBA00023015"/>
    </source>
</evidence>
<accession>A0A914BJA5</accession>